<proteinExistence type="predicted"/>
<evidence type="ECO:0000313" key="2">
    <source>
        <dbReference type="EMBL" id="KGB36501.1"/>
    </source>
</evidence>
<evidence type="ECO:0000256" key="1">
    <source>
        <dbReference type="SAM" id="MobiDB-lite"/>
    </source>
</evidence>
<dbReference type="STRING" id="6185.A0A095AQ94"/>
<gene>
    <name evidence="2" type="ORF">MS3_04805</name>
</gene>
<dbReference type="EMBL" id="KL250782">
    <property type="protein sequence ID" value="KGB36501.1"/>
    <property type="molecule type" value="Genomic_DNA"/>
</dbReference>
<protein>
    <submittedName>
        <fullName evidence="2">NADH dehydrogenase [ubiquinone] flavoprotein 2, mitochondrial</fullName>
    </submittedName>
</protein>
<feature type="region of interest" description="Disordered" evidence="1">
    <location>
        <begin position="34"/>
        <end position="79"/>
    </location>
</feature>
<name>A0A095AQ94_SCHHA</name>
<reference evidence="2" key="1">
    <citation type="journal article" date="2012" name="Nat. Genet.">
        <title>Whole-genome sequence of Schistosoma haematobium.</title>
        <authorList>
            <person name="Young N.D."/>
            <person name="Jex A.R."/>
            <person name="Li B."/>
            <person name="Liu S."/>
            <person name="Yang L."/>
            <person name="Xiong Z."/>
            <person name="Li Y."/>
            <person name="Cantacessi C."/>
            <person name="Hall R.S."/>
            <person name="Xu X."/>
            <person name="Chen F."/>
            <person name="Wu X."/>
            <person name="Zerlotini A."/>
            <person name="Oliveira G."/>
            <person name="Hofmann A."/>
            <person name="Zhang G."/>
            <person name="Fang X."/>
            <person name="Kang Y."/>
            <person name="Campbell B.E."/>
            <person name="Loukas A."/>
            <person name="Ranganathan S."/>
            <person name="Rollinson D."/>
            <person name="Rinaldi G."/>
            <person name="Brindley P.J."/>
            <person name="Yang H."/>
            <person name="Wang J."/>
            <person name="Wang J."/>
            <person name="Gasser R.B."/>
        </authorList>
    </citation>
    <scope>NUCLEOTIDE SEQUENCE [LARGE SCALE GENOMIC DNA]</scope>
</reference>
<accession>A0A095AQ94</accession>
<dbReference type="AlphaFoldDB" id="A0A095AQ94"/>
<keyword evidence="2" id="KW-0830">Ubiquinone</keyword>
<sequence length="79" mass="8561">MRLFSKPIVYAHYSQACNKQEDLTAEDTVRILDEIKAGKKPKPGPQSGQGGRFASEPKGGLTSLTTEPKGPGFKVRSDL</sequence>
<organism evidence="2">
    <name type="scientific">Schistosoma haematobium</name>
    <name type="common">Blood fluke</name>
    <dbReference type="NCBI Taxonomy" id="6185"/>
    <lineage>
        <taxon>Eukaryota</taxon>
        <taxon>Metazoa</taxon>
        <taxon>Spiralia</taxon>
        <taxon>Lophotrochozoa</taxon>
        <taxon>Platyhelminthes</taxon>
        <taxon>Trematoda</taxon>
        <taxon>Digenea</taxon>
        <taxon>Strigeidida</taxon>
        <taxon>Schistosomatoidea</taxon>
        <taxon>Schistosomatidae</taxon>
        <taxon>Schistosoma</taxon>
    </lineage>
</organism>